<evidence type="ECO:0000313" key="2">
    <source>
        <dbReference type="Proteomes" id="UP001234202"/>
    </source>
</evidence>
<dbReference type="EMBL" id="JASBWV010000021">
    <property type="protein sequence ID" value="KAJ9120335.1"/>
    <property type="molecule type" value="Genomic_DNA"/>
</dbReference>
<gene>
    <name evidence="1" type="ORF">QFC24_005289</name>
</gene>
<sequence>MAHPARADSGLTKVWDSMANRLKQSDTSRRQYRNAVLPSLGPEDWYRHVELPVAPESASSYVDHEIIREATLDPVLIYSQGHFQDLLEQGAKRKITTVEDDRADLVAKSKAYRLSYENNEALALAEVMRHIGCSIIRRGGDSCTYPDDAFASCGYLAPGYDGKAKLPVLSTFKVERGKYRVLPDKNEQDLVTKMLFEASIFLESAQYPGTPIKLQDGTTGIRASAKVKKTIEMCKGIVEEDNALPIEKGRKICIFKKWTSGFPVLQYHLLLAGLGSVTLSGSNTAQERDAIVQKLQQARPHLMDISGKEIRALRGDRRTKEQPHVLNSNALILSEAGGEGLNLTRISELIVLDGMSTPADEHQLEGRFARRGQERPLNIHYLKTPGNADEPMKLASQQKSTLYDITAIFATASLHDSIEETAGGLLKDFCTTEVDEGEPPVVPPSAPCDDTNDKDNSLDETTGNALSLDRGLRTTKLASDIQHFLILKAKDAADDKDEGKGEEPEIGGHPDSAGDTIRGTISAAEEEMLDLLEDHPAFVMEENKARLTTLIALIINLRNVGCLSERTLQAFLNEGKEKTAQPNRRGKKELPPGWYDLNSLDDAVELYLSQSKFLRQRARSLAKSEQVAEKKLQEKARIQQERIIHLELHQQRFSASKDEPGKEQFRGLPLFPEKVCTTLPIAWKCHR</sequence>
<protein>
    <submittedName>
        <fullName evidence="1">Uncharacterized protein</fullName>
    </submittedName>
</protein>
<keyword evidence="2" id="KW-1185">Reference proteome</keyword>
<accession>A0ACC2X9R0</accession>
<dbReference type="Proteomes" id="UP001234202">
    <property type="component" value="Unassembled WGS sequence"/>
</dbReference>
<proteinExistence type="predicted"/>
<reference evidence="1" key="1">
    <citation type="submission" date="2023-04" db="EMBL/GenBank/DDBJ databases">
        <title>Draft Genome sequencing of Naganishia species isolated from polar environments using Oxford Nanopore Technology.</title>
        <authorList>
            <person name="Leo P."/>
            <person name="Venkateswaran K."/>
        </authorList>
    </citation>
    <scope>NUCLEOTIDE SEQUENCE</scope>
    <source>
        <strain evidence="1">DBVPG 5303</strain>
    </source>
</reference>
<comment type="caution">
    <text evidence="1">The sequence shown here is derived from an EMBL/GenBank/DDBJ whole genome shotgun (WGS) entry which is preliminary data.</text>
</comment>
<evidence type="ECO:0000313" key="1">
    <source>
        <dbReference type="EMBL" id="KAJ9120335.1"/>
    </source>
</evidence>
<name>A0ACC2X9R0_9TREE</name>
<organism evidence="1 2">
    <name type="scientific">Naganishia onofrii</name>
    <dbReference type="NCBI Taxonomy" id="1851511"/>
    <lineage>
        <taxon>Eukaryota</taxon>
        <taxon>Fungi</taxon>
        <taxon>Dikarya</taxon>
        <taxon>Basidiomycota</taxon>
        <taxon>Agaricomycotina</taxon>
        <taxon>Tremellomycetes</taxon>
        <taxon>Filobasidiales</taxon>
        <taxon>Filobasidiaceae</taxon>
        <taxon>Naganishia</taxon>
    </lineage>
</organism>